<gene>
    <name evidence="4" type="ORF">TrCOL_g850</name>
</gene>
<dbReference type="Gene3D" id="3.40.50.850">
    <property type="entry name" value="Isochorismatase-like"/>
    <property type="match status" value="1"/>
</dbReference>
<reference evidence="5" key="1">
    <citation type="journal article" date="2023" name="Commun. Biol.">
        <title>Genome analysis of Parmales, the sister group of diatoms, reveals the evolutionary specialization of diatoms from phago-mixotrophs to photoautotrophs.</title>
        <authorList>
            <person name="Ban H."/>
            <person name="Sato S."/>
            <person name="Yoshikawa S."/>
            <person name="Yamada K."/>
            <person name="Nakamura Y."/>
            <person name="Ichinomiya M."/>
            <person name="Sato N."/>
            <person name="Blanc-Mathieu R."/>
            <person name="Endo H."/>
            <person name="Kuwata A."/>
            <person name="Ogata H."/>
        </authorList>
    </citation>
    <scope>NUCLEOTIDE SEQUENCE [LARGE SCALE GENOMIC DNA]</scope>
</reference>
<dbReference type="Proteomes" id="UP001165065">
    <property type="component" value="Unassembled WGS sequence"/>
</dbReference>
<dbReference type="GO" id="GO:0016787">
    <property type="term" value="F:hydrolase activity"/>
    <property type="evidence" value="ECO:0007669"/>
    <property type="project" value="UniProtKB-KW"/>
</dbReference>
<evidence type="ECO:0000313" key="5">
    <source>
        <dbReference type="Proteomes" id="UP001165065"/>
    </source>
</evidence>
<dbReference type="InterPro" id="IPR036380">
    <property type="entry name" value="Isochorismatase-like_sf"/>
</dbReference>
<dbReference type="Pfam" id="PF00857">
    <property type="entry name" value="Isochorismatase"/>
    <property type="match status" value="1"/>
</dbReference>
<dbReference type="SUPFAM" id="SSF52499">
    <property type="entry name" value="Isochorismatase-like hydrolases"/>
    <property type="match status" value="1"/>
</dbReference>
<accession>A0A9W7L5Q2</accession>
<evidence type="ECO:0000256" key="2">
    <source>
        <dbReference type="ARBA" id="ARBA00022801"/>
    </source>
</evidence>
<dbReference type="CDD" id="cd00431">
    <property type="entry name" value="cysteine_hydrolases"/>
    <property type="match status" value="1"/>
</dbReference>
<organism evidence="4 5">
    <name type="scientific">Triparma columacea</name>
    <dbReference type="NCBI Taxonomy" id="722753"/>
    <lineage>
        <taxon>Eukaryota</taxon>
        <taxon>Sar</taxon>
        <taxon>Stramenopiles</taxon>
        <taxon>Ochrophyta</taxon>
        <taxon>Bolidophyceae</taxon>
        <taxon>Parmales</taxon>
        <taxon>Triparmaceae</taxon>
        <taxon>Triparma</taxon>
    </lineage>
</organism>
<dbReference type="EMBL" id="BRYA01000008">
    <property type="protein sequence ID" value="GMI31442.1"/>
    <property type="molecule type" value="Genomic_DNA"/>
</dbReference>
<evidence type="ECO:0000313" key="4">
    <source>
        <dbReference type="EMBL" id="GMI31442.1"/>
    </source>
</evidence>
<protein>
    <recommendedName>
        <fullName evidence="3">Isochorismatase-like domain-containing protein</fullName>
    </recommendedName>
</protein>
<dbReference type="AlphaFoldDB" id="A0A9W7L5Q2"/>
<keyword evidence="2" id="KW-0378">Hydrolase</keyword>
<name>A0A9W7L5Q2_9STRA</name>
<evidence type="ECO:0000256" key="1">
    <source>
        <dbReference type="ARBA" id="ARBA00006336"/>
    </source>
</evidence>
<evidence type="ECO:0000259" key="3">
    <source>
        <dbReference type="Pfam" id="PF00857"/>
    </source>
</evidence>
<dbReference type="OrthoDB" id="167809at2759"/>
<dbReference type="InterPro" id="IPR000868">
    <property type="entry name" value="Isochorismatase-like_dom"/>
</dbReference>
<comment type="caution">
    <text evidence="4">The sequence shown here is derived from an EMBL/GenBank/DDBJ whole genome shotgun (WGS) entry which is preliminary data.</text>
</comment>
<dbReference type="PANTHER" id="PTHR43540">
    <property type="entry name" value="PEROXYUREIDOACRYLATE/UREIDOACRYLATE AMIDOHYDROLASE-RELATED"/>
    <property type="match status" value="1"/>
</dbReference>
<keyword evidence="5" id="KW-1185">Reference proteome</keyword>
<feature type="domain" description="Isochorismatase-like" evidence="3">
    <location>
        <begin position="12"/>
        <end position="176"/>
    </location>
</feature>
<sequence>MQNGSNTPSSEALIIVDVQPEYWSSSPAVSSSFPEFPLQLQRCLSWARSRGLCVTWIRCEYNNEKSPWLRNFAKLNPDKQALIEFNQEDLLWEDFAVPVQGEAMVIKSSWNGVSNTSLTSYLKECNVDNCYLCGLITSVCVQHTAFGLFESGFSIKIVEAACADRGRDRHEKALALYGGYMYELVEVEGEARGGGLTMSGERGVVEDQTPTVITADNYEKLAKEYLKKR</sequence>
<proteinExistence type="inferred from homology"/>
<dbReference type="InterPro" id="IPR050272">
    <property type="entry name" value="Isochorismatase-like_hydrls"/>
</dbReference>
<comment type="similarity">
    <text evidence="1">Belongs to the isochorismatase family.</text>
</comment>